<evidence type="ECO:0000313" key="10">
    <source>
        <dbReference type="EMBL" id="CAG2246284.1"/>
    </source>
</evidence>
<keyword evidence="4" id="KW-0812">Transmembrane</keyword>
<keyword evidence="11" id="KW-1185">Reference proteome</keyword>
<gene>
    <name evidence="10" type="ORF">MEDL_58265</name>
</gene>
<dbReference type="GO" id="GO:0008146">
    <property type="term" value="F:sulfotransferase activity"/>
    <property type="evidence" value="ECO:0007669"/>
    <property type="project" value="InterPro"/>
</dbReference>
<dbReference type="InterPro" id="IPR005331">
    <property type="entry name" value="Sulfotransferase"/>
</dbReference>
<dbReference type="PANTHER" id="PTHR12137">
    <property type="entry name" value="CARBOHYDRATE SULFOTRANSFERASE"/>
    <property type="match status" value="1"/>
</dbReference>
<evidence type="ECO:0000256" key="3">
    <source>
        <dbReference type="ARBA" id="ARBA00022679"/>
    </source>
</evidence>
<dbReference type="Pfam" id="PF03567">
    <property type="entry name" value="Sulfotransfer_2"/>
    <property type="match status" value="1"/>
</dbReference>
<reference evidence="10" key="1">
    <citation type="submission" date="2021-03" db="EMBL/GenBank/DDBJ databases">
        <authorList>
            <person name="Bekaert M."/>
        </authorList>
    </citation>
    <scope>NUCLEOTIDE SEQUENCE</scope>
</reference>
<dbReference type="PANTHER" id="PTHR12137:SF54">
    <property type="entry name" value="CARBOHYDRATE SULFOTRANSFERASE"/>
    <property type="match status" value="1"/>
</dbReference>
<dbReference type="AlphaFoldDB" id="A0A8S3UU71"/>
<evidence type="ECO:0000313" key="11">
    <source>
        <dbReference type="Proteomes" id="UP000683360"/>
    </source>
</evidence>
<keyword evidence="8 9" id="KW-0325">Glycoprotein</keyword>
<comment type="similarity">
    <text evidence="2 9">Belongs to the sulfotransferase 2 family.</text>
</comment>
<keyword evidence="5" id="KW-1133">Transmembrane helix</keyword>
<sequence>MSLVHKMDLPKISQEYRDGDVKNFSKAAFSVLFVRDPYSRLFSGYIDKFLYPNPHYWNVYGAKIIRKYRKNATVESMECGHDVTFAEFVEYVVDTYEYKPRLLEDHFSPIHQHCRPCEIDYKIIGKMETFGDDVNHVLNELGEIHIKQLSVEQNLNEVLLQIANDLHYYKNLNKTCLGSVNVFERVRQTLYLRGFLSKDNIINFNISSLTASNVKQYTQMLSSKISKGERRQRLVSQYKSLGKSLLDKVGRKHDITFHSCYGVINIEIQNLDDVPSEPSLTPVPSVENKMLYKEILEHMESKVDDSLCQAAKITRREIDEILKERNVRKQIRKEYNTDGTKMMKSKAWH</sequence>
<evidence type="ECO:0000256" key="5">
    <source>
        <dbReference type="ARBA" id="ARBA00022989"/>
    </source>
</evidence>
<dbReference type="EMBL" id="CAJPWZ010002851">
    <property type="protein sequence ID" value="CAG2246284.1"/>
    <property type="molecule type" value="Genomic_DNA"/>
</dbReference>
<dbReference type="OrthoDB" id="6112700at2759"/>
<accession>A0A8S3UU71</accession>
<comment type="subcellular location">
    <subcellularLocation>
        <location evidence="1 9">Golgi apparatus membrane</location>
        <topology evidence="1 9">Single-pass type II membrane protein</topology>
    </subcellularLocation>
</comment>
<organism evidence="10 11">
    <name type="scientific">Mytilus edulis</name>
    <name type="common">Blue mussel</name>
    <dbReference type="NCBI Taxonomy" id="6550"/>
    <lineage>
        <taxon>Eukaryota</taxon>
        <taxon>Metazoa</taxon>
        <taxon>Spiralia</taxon>
        <taxon>Lophotrochozoa</taxon>
        <taxon>Mollusca</taxon>
        <taxon>Bivalvia</taxon>
        <taxon>Autobranchia</taxon>
        <taxon>Pteriomorphia</taxon>
        <taxon>Mytilida</taxon>
        <taxon>Mytiloidea</taxon>
        <taxon>Mytilidae</taxon>
        <taxon>Mytilinae</taxon>
        <taxon>Mytilus</taxon>
    </lineage>
</organism>
<dbReference type="Proteomes" id="UP000683360">
    <property type="component" value="Unassembled WGS sequence"/>
</dbReference>
<comment type="caution">
    <text evidence="10">The sequence shown here is derived from an EMBL/GenBank/DDBJ whole genome shotgun (WGS) entry which is preliminary data.</text>
</comment>
<keyword evidence="6 9" id="KW-0333">Golgi apparatus</keyword>
<dbReference type="GO" id="GO:0000139">
    <property type="term" value="C:Golgi membrane"/>
    <property type="evidence" value="ECO:0007669"/>
    <property type="project" value="UniProtKB-SubCell"/>
</dbReference>
<evidence type="ECO:0000256" key="6">
    <source>
        <dbReference type="ARBA" id="ARBA00023034"/>
    </source>
</evidence>
<evidence type="ECO:0000256" key="9">
    <source>
        <dbReference type="RuleBase" id="RU364020"/>
    </source>
</evidence>
<keyword evidence="3 9" id="KW-0808">Transferase</keyword>
<evidence type="ECO:0000256" key="1">
    <source>
        <dbReference type="ARBA" id="ARBA00004323"/>
    </source>
</evidence>
<evidence type="ECO:0000256" key="7">
    <source>
        <dbReference type="ARBA" id="ARBA00023136"/>
    </source>
</evidence>
<dbReference type="GO" id="GO:0016051">
    <property type="term" value="P:carbohydrate biosynthetic process"/>
    <property type="evidence" value="ECO:0007669"/>
    <property type="project" value="InterPro"/>
</dbReference>
<proteinExistence type="inferred from homology"/>
<keyword evidence="7" id="KW-0472">Membrane</keyword>
<dbReference type="EC" id="2.8.2.-" evidence="9"/>
<evidence type="ECO:0000256" key="2">
    <source>
        <dbReference type="ARBA" id="ARBA00006339"/>
    </source>
</evidence>
<name>A0A8S3UU71_MYTED</name>
<evidence type="ECO:0000256" key="8">
    <source>
        <dbReference type="ARBA" id="ARBA00023180"/>
    </source>
</evidence>
<dbReference type="InterPro" id="IPR018011">
    <property type="entry name" value="Carb_sulfotrans_8-10"/>
</dbReference>
<protein>
    <recommendedName>
        <fullName evidence="9">Carbohydrate sulfotransferase</fullName>
        <ecNumber evidence="9">2.8.2.-</ecNumber>
    </recommendedName>
</protein>
<keyword evidence="9" id="KW-0735">Signal-anchor</keyword>
<evidence type="ECO:0000256" key="4">
    <source>
        <dbReference type="ARBA" id="ARBA00022692"/>
    </source>
</evidence>
<keyword evidence="9" id="KW-0119">Carbohydrate metabolism</keyword>